<feature type="compositionally biased region" description="Polar residues" evidence="1">
    <location>
        <begin position="365"/>
        <end position="380"/>
    </location>
</feature>
<dbReference type="InterPro" id="IPR013783">
    <property type="entry name" value="Ig-like_fold"/>
</dbReference>
<name>A0A2G8JWT7_STIJA</name>
<organism evidence="4 5">
    <name type="scientific">Stichopus japonicus</name>
    <name type="common">Sea cucumber</name>
    <dbReference type="NCBI Taxonomy" id="307972"/>
    <lineage>
        <taxon>Eukaryota</taxon>
        <taxon>Metazoa</taxon>
        <taxon>Echinodermata</taxon>
        <taxon>Eleutherozoa</taxon>
        <taxon>Echinozoa</taxon>
        <taxon>Holothuroidea</taxon>
        <taxon>Aspidochirotacea</taxon>
        <taxon>Aspidochirotida</taxon>
        <taxon>Stichopodidae</taxon>
        <taxon>Apostichopus</taxon>
    </lineage>
</organism>
<gene>
    <name evidence="4" type="ORF">BSL78_22950</name>
</gene>
<evidence type="ECO:0000256" key="1">
    <source>
        <dbReference type="SAM" id="MobiDB-lite"/>
    </source>
</evidence>
<dbReference type="AlphaFoldDB" id="A0A2G8JWT7"/>
<keyword evidence="2" id="KW-1133">Transmembrane helix</keyword>
<feature type="domain" description="Ig-like" evidence="3">
    <location>
        <begin position="1"/>
        <end position="90"/>
    </location>
</feature>
<evidence type="ECO:0000256" key="2">
    <source>
        <dbReference type="SAM" id="Phobius"/>
    </source>
</evidence>
<feature type="transmembrane region" description="Helical" evidence="2">
    <location>
        <begin position="245"/>
        <end position="270"/>
    </location>
</feature>
<dbReference type="SUPFAM" id="SSF48726">
    <property type="entry name" value="Immunoglobulin"/>
    <property type="match status" value="1"/>
</dbReference>
<keyword evidence="5" id="KW-1185">Reference proteome</keyword>
<comment type="caution">
    <text evidence="4">The sequence shown here is derived from an EMBL/GenBank/DDBJ whole genome shotgun (WGS) entry which is preliminary data.</text>
</comment>
<evidence type="ECO:0000313" key="5">
    <source>
        <dbReference type="Proteomes" id="UP000230750"/>
    </source>
</evidence>
<dbReference type="Proteomes" id="UP000230750">
    <property type="component" value="Unassembled WGS sequence"/>
</dbReference>
<sequence>MSISTLCAKNSYLDKNTTAAIGQNVTLECGIYGNCPYFTWFIYLANTSRIDLLIDQCTNSYRACHATADNGRNVLRLTDIDNRVAGHYQCLCATNPSPYAFACERLIVVCQFEVRVNNVLMFNSSSIGPTHTHVINVTEGEYIRVKCPKNSNRHNCSEGSSKKFNATRSHQNCYIECKCSRIGATWVTINVLQRETTTTSTATTAAVHFITSTTSLASYSKEPMKDGKTHYPVSAGIGMSSNDNYITIVIALVIVAILLLMVAVGLCVYLRSSKTKRKSNSDTKNKSIFPHSTYAAAPTYAMIDKENNGNTTAGIDVAELKETTTSDALESDVDYSAVNPKPGHAEEKNVKTTMSNISPKKENKNSMNYETVNELQSKLPKSNKDTLNKDDYDTDNIQSSEINSDVDASKFVHIPEYAEVNHHTTNDDDVSVLYATVDKTR</sequence>
<dbReference type="Gene3D" id="2.60.40.10">
    <property type="entry name" value="Immunoglobulins"/>
    <property type="match status" value="1"/>
</dbReference>
<protein>
    <recommendedName>
        <fullName evidence="3">Ig-like domain-containing protein</fullName>
    </recommendedName>
</protein>
<evidence type="ECO:0000259" key="3">
    <source>
        <dbReference type="PROSITE" id="PS50835"/>
    </source>
</evidence>
<reference evidence="4 5" key="1">
    <citation type="journal article" date="2017" name="PLoS Biol.">
        <title>The sea cucumber genome provides insights into morphological evolution and visceral regeneration.</title>
        <authorList>
            <person name="Zhang X."/>
            <person name="Sun L."/>
            <person name="Yuan J."/>
            <person name="Sun Y."/>
            <person name="Gao Y."/>
            <person name="Zhang L."/>
            <person name="Li S."/>
            <person name="Dai H."/>
            <person name="Hamel J.F."/>
            <person name="Liu C."/>
            <person name="Yu Y."/>
            <person name="Liu S."/>
            <person name="Lin W."/>
            <person name="Guo K."/>
            <person name="Jin S."/>
            <person name="Xu P."/>
            <person name="Storey K.B."/>
            <person name="Huan P."/>
            <person name="Zhang T."/>
            <person name="Zhou Y."/>
            <person name="Zhang J."/>
            <person name="Lin C."/>
            <person name="Li X."/>
            <person name="Xing L."/>
            <person name="Huo D."/>
            <person name="Sun M."/>
            <person name="Wang L."/>
            <person name="Mercier A."/>
            <person name="Li F."/>
            <person name="Yang H."/>
            <person name="Xiang J."/>
        </authorList>
    </citation>
    <scope>NUCLEOTIDE SEQUENCE [LARGE SCALE GENOMIC DNA]</scope>
    <source>
        <strain evidence="4">Shaxun</strain>
        <tissue evidence="4">Muscle</tissue>
    </source>
</reference>
<dbReference type="EMBL" id="MRZV01001151">
    <property type="protein sequence ID" value="PIK40202.1"/>
    <property type="molecule type" value="Genomic_DNA"/>
</dbReference>
<evidence type="ECO:0000313" key="4">
    <source>
        <dbReference type="EMBL" id="PIK40202.1"/>
    </source>
</evidence>
<feature type="region of interest" description="Disordered" evidence="1">
    <location>
        <begin position="326"/>
        <end position="401"/>
    </location>
</feature>
<keyword evidence="2" id="KW-0472">Membrane</keyword>
<dbReference type="InterPro" id="IPR036179">
    <property type="entry name" value="Ig-like_dom_sf"/>
</dbReference>
<dbReference type="InterPro" id="IPR007110">
    <property type="entry name" value="Ig-like_dom"/>
</dbReference>
<keyword evidence="2" id="KW-0812">Transmembrane</keyword>
<dbReference type="PROSITE" id="PS50835">
    <property type="entry name" value="IG_LIKE"/>
    <property type="match status" value="1"/>
</dbReference>
<accession>A0A2G8JWT7</accession>
<feature type="compositionally biased region" description="Basic and acidic residues" evidence="1">
    <location>
        <begin position="382"/>
        <end position="391"/>
    </location>
</feature>
<proteinExistence type="predicted"/>